<dbReference type="Pfam" id="PF06011">
    <property type="entry name" value="TRP"/>
    <property type="match status" value="1"/>
</dbReference>
<feature type="region of interest" description="Disordered" evidence="1">
    <location>
        <begin position="413"/>
        <end position="436"/>
    </location>
</feature>
<dbReference type="PANTHER" id="PTHR31145:SF6">
    <property type="entry name" value="INTEGRAL MEMBRANE PROTEIN (AFU_ORTHOLOGUE AFUA_7G01610)"/>
    <property type="match status" value="1"/>
</dbReference>
<feature type="compositionally biased region" description="Low complexity" evidence="1">
    <location>
        <begin position="726"/>
        <end position="737"/>
    </location>
</feature>
<reference evidence="5" key="1">
    <citation type="journal article" date="2020" name="Nat. Commun.">
        <title>Large-scale genome sequencing of mycorrhizal fungi provides insights into the early evolution of symbiotic traits.</title>
        <authorList>
            <person name="Miyauchi S."/>
            <person name="Kiss E."/>
            <person name="Kuo A."/>
            <person name="Drula E."/>
            <person name="Kohler A."/>
            <person name="Sanchez-Garcia M."/>
            <person name="Morin E."/>
            <person name="Andreopoulos B."/>
            <person name="Barry K.W."/>
            <person name="Bonito G."/>
            <person name="Buee M."/>
            <person name="Carver A."/>
            <person name="Chen C."/>
            <person name="Cichocki N."/>
            <person name="Clum A."/>
            <person name="Culley D."/>
            <person name="Crous P.W."/>
            <person name="Fauchery L."/>
            <person name="Girlanda M."/>
            <person name="Hayes R.D."/>
            <person name="Keri Z."/>
            <person name="LaButti K."/>
            <person name="Lipzen A."/>
            <person name="Lombard V."/>
            <person name="Magnuson J."/>
            <person name="Maillard F."/>
            <person name="Murat C."/>
            <person name="Nolan M."/>
            <person name="Ohm R.A."/>
            <person name="Pangilinan J."/>
            <person name="Pereira M.F."/>
            <person name="Perotto S."/>
            <person name="Peter M."/>
            <person name="Pfister S."/>
            <person name="Riley R."/>
            <person name="Sitrit Y."/>
            <person name="Stielow J.B."/>
            <person name="Szollosi G."/>
            <person name="Zifcakova L."/>
            <person name="Stursova M."/>
            <person name="Spatafora J.W."/>
            <person name="Tedersoo L."/>
            <person name="Vaario L.M."/>
            <person name="Yamada A."/>
            <person name="Yan M."/>
            <person name="Wang P."/>
            <person name="Xu J."/>
            <person name="Bruns T."/>
            <person name="Baldrian P."/>
            <person name="Vilgalys R."/>
            <person name="Dunand C."/>
            <person name="Henrissat B."/>
            <person name="Grigoriev I.V."/>
            <person name="Hibbett D."/>
            <person name="Nagy L.G."/>
            <person name="Martin F.M."/>
        </authorList>
    </citation>
    <scope>NUCLEOTIDE SEQUENCE</scope>
    <source>
        <strain evidence="5">UH-Tt-Lm1</strain>
    </source>
</reference>
<evidence type="ECO:0000256" key="3">
    <source>
        <dbReference type="SAM" id="SignalP"/>
    </source>
</evidence>
<evidence type="ECO:0000313" key="5">
    <source>
        <dbReference type="EMBL" id="KAF9782244.1"/>
    </source>
</evidence>
<keyword evidence="2" id="KW-0812">Transmembrane</keyword>
<evidence type="ECO:0000256" key="2">
    <source>
        <dbReference type="SAM" id="Phobius"/>
    </source>
</evidence>
<feature type="region of interest" description="Disordered" evidence="1">
    <location>
        <begin position="791"/>
        <end position="810"/>
    </location>
</feature>
<gene>
    <name evidence="5" type="ORF">BJ322DRAFT_1075023</name>
</gene>
<keyword evidence="6" id="KW-1185">Reference proteome</keyword>
<dbReference type="InterPro" id="IPR040241">
    <property type="entry name" value="TRP_Flc/Pkd2-like"/>
</dbReference>
<feature type="chain" id="PRO_5040417818" description="TRP C-terminal domain-containing protein" evidence="3">
    <location>
        <begin position="24"/>
        <end position="1083"/>
    </location>
</feature>
<dbReference type="OrthoDB" id="5312224at2759"/>
<dbReference type="InterPro" id="IPR010308">
    <property type="entry name" value="TRP_C"/>
</dbReference>
<dbReference type="AlphaFoldDB" id="A0A9P6H9E0"/>
<dbReference type="GO" id="GO:0055085">
    <property type="term" value="P:transmembrane transport"/>
    <property type="evidence" value="ECO:0007669"/>
    <property type="project" value="TreeGrafter"/>
</dbReference>
<keyword evidence="2" id="KW-0472">Membrane</keyword>
<dbReference type="Proteomes" id="UP000736335">
    <property type="component" value="Unassembled WGS sequence"/>
</dbReference>
<feature type="domain" description="TRP C-terminal" evidence="4">
    <location>
        <begin position="249"/>
        <end position="676"/>
    </location>
</feature>
<organism evidence="5 6">
    <name type="scientific">Thelephora terrestris</name>
    <dbReference type="NCBI Taxonomy" id="56493"/>
    <lineage>
        <taxon>Eukaryota</taxon>
        <taxon>Fungi</taxon>
        <taxon>Dikarya</taxon>
        <taxon>Basidiomycota</taxon>
        <taxon>Agaricomycotina</taxon>
        <taxon>Agaricomycetes</taxon>
        <taxon>Thelephorales</taxon>
        <taxon>Thelephoraceae</taxon>
        <taxon>Thelephora</taxon>
    </lineage>
</organism>
<evidence type="ECO:0000313" key="6">
    <source>
        <dbReference type="Proteomes" id="UP000736335"/>
    </source>
</evidence>
<feature type="transmembrane region" description="Helical" evidence="2">
    <location>
        <begin position="369"/>
        <end position="389"/>
    </location>
</feature>
<proteinExistence type="predicted"/>
<feature type="region of interest" description="Disordered" evidence="1">
    <location>
        <begin position="846"/>
        <end position="919"/>
    </location>
</feature>
<feature type="compositionally biased region" description="Low complexity" evidence="1">
    <location>
        <begin position="747"/>
        <end position="758"/>
    </location>
</feature>
<feature type="transmembrane region" description="Helical" evidence="2">
    <location>
        <begin position="612"/>
        <end position="634"/>
    </location>
</feature>
<evidence type="ECO:0000256" key="1">
    <source>
        <dbReference type="SAM" id="MobiDB-lite"/>
    </source>
</evidence>
<dbReference type="EMBL" id="WIUZ02000012">
    <property type="protein sequence ID" value="KAF9782244.1"/>
    <property type="molecule type" value="Genomic_DNA"/>
</dbReference>
<feature type="transmembrane region" description="Helical" evidence="2">
    <location>
        <begin position="476"/>
        <end position="493"/>
    </location>
</feature>
<name>A0A9P6H9E0_9AGAM</name>
<feature type="transmembrane region" description="Helical" evidence="2">
    <location>
        <begin position="556"/>
        <end position="575"/>
    </location>
</feature>
<feature type="region of interest" description="Disordered" evidence="1">
    <location>
        <begin position="932"/>
        <end position="1083"/>
    </location>
</feature>
<accession>A0A9P6H9E0</accession>
<feature type="transmembrane region" description="Helical" evidence="2">
    <location>
        <begin position="505"/>
        <end position="530"/>
    </location>
</feature>
<dbReference type="PANTHER" id="PTHR31145">
    <property type="entry name" value="INTEGRAL MEMBRANE PROTEIN (AFU_ORTHOLOGUE AFUA_7G01610)"/>
    <property type="match status" value="1"/>
</dbReference>
<protein>
    <recommendedName>
        <fullName evidence="4">TRP C-terminal domain-containing protein</fullName>
    </recommendedName>
</protein>
<evidence type="ECO:0000259" key="4">
    <source>
        <dbReference type="Pfam" id="PF06011"/>
    </source>
</evidence>
<comment type="caution">
    <text evidence="5">The sequence shown here is derived from an EMBL/GenBank/DDBJ whole genome shotgun (WGS) entry which is preliminary data.</text>
</comment>
<feature type="signal peptide" evidence="3">
    <location>
        <begin position="1"/>
        <end position="23"/>
    </location>
</feature>
<keyword evidence="2" id="KW-1133">Transmembrane helix</keyword>
<sequence length="1083" mass="116112">MGLKCLLVTVGVVFILSVSSVVAEPATLPFTSCFTGDPSHQVQISTVYGQTLSDGYLNFTIIGSTPIQIVSASNDTNEPVATTLFTTTDQLTFNVWDNGSYFCSTVRPQSPLPALTMSDENGYCPLSPGPFAFSTVASLPDVYELATFNTRLRVLDPYQNEMLCIDIPVTPLKPSRASVYGHARVVLYGSAALAAAYWLLVGIARVVSAWNRGLPSPGIWRRIESAGFIFASALSGERLANSPALLRFCTPSLRDIIFHSQWCAALAMVAVRWPQFVYPLLSQTAWSMLSYNISITGSDPDDRYNPLTVQPYNPPSNFADQLNNISSPLFIDANAPNTFFMFPTNVTTGIPAFAAAVGIPPSRLFGATMALFLALCGAAILLSVIVWAVDHLATFIGRAVGYVRTPSGLGRHSGHFGSSAKDTADKSQSPVPQTDENRSLNSHLLLRGNRFNNTSRWRSISTGLESFHGSVLQGNLIRLLVLFHFPVTLMSCYQMTLMGQSPPATVALAAISFTFLSVAFPIFLVFRLYITNTSKLYDETWTLLALGPLYNHYRHGSQLFACLLFATNIAFGLTIGCGQKSGTAQAIIILVIEVVSALGTSFWLPWGHGASMGLISFLFCVARIVIAVLMVILAPIVSIGTGPDQWVAYAILIILGLVYLAFLLMLVVKLIEAFVRIFGGVGFHRSRHVVDSGLYGAWGLAGWFGSQPRRRPRRSGHHRRSGSGSGSSPPFHPGSSQLSLSKPGLQSLPTPTSSAPPSVLRPEHALQPYREESDDEDGYIMGAWHSYTKPGYSAVEDHTPGEQTPPQQSSGFMRVGGGRAHIDTPYAIQSSSRGSFERQTMPLRHPISSPEPDYNIPPTSLRFAATSTSSTPDFLQVHTVNDNPPGPSGRGRRGSGSPPSPVIGRAAGRPNLPHGAMPPAHLRVQSQSAIVVDPGPVDTSNPPGPSGSHNSRNGIRMSNVPMNAPSPIRAPPVRYTSDDGAPDSPPTTHRKKPWFRGLRNKGQGDDGAPADEEFGVATGTNGGNGSGRSFQVVRKNQGQGQSPGKRPSTAGSSGGEDGGQKKGTFVVLRGRDAQSDEGYGGPS</sequence>
<feature type="compositionally biased region" description="Polar residues" evidence="1">
    <location>
        <begin position="801"/>
        <end position="810"/>
    </location>
</feature>
<feature type="transmembrane region" description="Helical" evidence="2">
    <location>
        <begin position="587"/>
        <end position="606"/>
    </location>
</feature>
<reference evidence="5" key="2">
    <citation type="submission" date="2020-11" db="EMBL/GenBank/DDBJ databases">
        <authorList>
            <consortium name="DOE Joint Genome Institute"/>
            <person name="Kuo A."/>
            <person name="Miyauchi S."/>
            <person name="Kiss E."/>
            <person name="Drula E."/>
            <person name="Kohler A."/>
            <person name="Sanchez-Garcia M."/>
            <person name="Andreopoulos B."/>
            <person name="Barry K.W."/>
            <person name="Bonito G."/>
            <person name="Buee M."/>
            <person name="Carver A."/>
            <person name="Chen C."/>
            <person name="Cichocki N."/>
            <person name="Clum A."/>
            <person name="Culley D."/>
            <person name="Crous P.W."/>
            <person name="Fauchery L."/>
            <person name="Girlanda M."/>
            <person name="Hayes R."/>
            <person name="Keri Z."/>
            <person name="Labutti K."/>
            <person name="Lipzen A."/>
            <person name="Lombard V."/>
            <person name="Magnuson J."/>
            <person name="Maillard F."/>
            <person name="Morin E."/>
            <person name="Murat C."/>
            <person name="Nolan M."/>
            <person name="Ohm R."/>
            <person name="Pangilinan J."/>
            <person name="Pereira M."/>
            <person name="Perotto S."/>
            <person name="Peter M."/>
            <person name="Riley R."/>
            <person name="Sitrit Y."/>
            <person name="Stielow B."/>
            <person name="Szollosi G."/>
            <person name="Zifcakova L."/>
            <person name="Stursova M."/>
            <person name="Spatafora J.W."/>
            <person name="Tedersoo L."/>
            <person name="Vaario L.-M."/>
            <person name="Yamada A."/>
            <person name="Yan M."/>
            <person name="Wang P."/>
            <person name="Xu J."/>
            <person name="Bruns T."/>
            <person name="Baldrian P."/>
            <person name="Vilgalys R."/>
            <person name="Henrissat B."/>
            <person name="Grigoriev I.V."/>
            <person name="Hibbett D."/>
            <person name="Nagy L.G."/>
            <person name="Martin F.M."/>
        </authorList>
    </citation>
    <scope>NUCLEOTIDE SEQUENCE</scope>
    <source>
        <strain evidence="5">UH-Tt-Lm1</strain>
    </source>
</reference>
<keyword evidence="3" id="KW-0732">Signal</keyword>
<dbReference type="GO" id="GO:0016020">
    <property type="term" value="C:membrane"/>
    <property type="evidence" value="ECO:0007669"/>
    <property type="project" value="TreeGrafter"/>
</dbReference>
<feature type="region of interest" description="Disordered" evidence="1">
    <location>
        <begin position="708"/>
        <end position="762"/>
    </location>
</feature>
<feature type="compositionally biased region" description="Polar residues" evidence="1">
    <location>
        <begin position="426"/>
        <end position="436"/>
    </location>
</feature>
<feature type="transmembrane region" description="Helical" evidence="2">
    <location>
        <begin position="646"/>
        <end position="668"/>
    </location>
</feature>
<feature type="compositionally biased region" description="Polar residues" evidence="1">
    <location>
        <begin position="865"/>
        <end position="882"/>
    </location>
</feature>
<feature type="compositionally biased region" description="Basic residues" evidence="1">
    <location>
        <begin position="708"/>
        <end position="721"/>
    </location>
</feature>
<feature type="transmembrane region" description="Helical" evidence="2">
    <location>
        <begin position="688"/>
        <end position="705"/>
    </location>
</feature>